<dbReference type="RefSeq" id="WP_367886580.1">
    <property type="nucleotide sequence ID" value="NZ_CP130612.1"/>
</dbReference>
<evidence type="ECO:0000313" key="3">
    <source>
        <dbReference type="EMBL" id="WKW10870.1"/>
    </source>
</evidence>
<proteinExistence type="predicted"/>
<dbReference type="EMBL" id="CP130613">
    <property type="protein sequence ID" value="WKW13779.1"/>
    <property type="molecule type" value="Genomic_DNA"/>
</dbReference>
<feature type="signal peptide" evidence="1">
    <location>
        <begin position="1"/>
        <end position="23"/>
    </location>
</feature>
<dbReference type="PROSITE" id="PS51257">
    <property type="entry name" value="PROKAR_LIPOPROTEIN"/>
    <property type="match status" value="1"/>
</dbReference>
<dbReference type="PANTHER" id="PTHR38593">
    <property type="entry name" value="BLR2558 PROTEIN"/>
    <property type="match status" value="1"/>
</dbReference>
<dbReference type="PANTHER" id="PTHR38593:SF1">
    <property type="entry name" value="BLR2558 PROTEIN"/>
    <property type="match status" value="1"/>
</dbReference>
<dbReference type="Gene3D" id="1.20.1260.10">
    <property type="match status" value="1"/>
</dbReference>
<dbReference type="Proteomes" id="UP001229955">
    <property type="component" value="Chromosome"/>
</dbReference>
<dbReference type="InterPro" id="IPR012347">
    <property type="entry name" value="Ferritin-like"/>
</dbReference>
<evidence type="ECO:0000259" key="2">
    <source>
        <dbReference type="Pfam" id="PF13628"/>
    </source>
</evidence>
<protein>
    <submittedName>
        <fullName evidence="4">DUF4142 domain-containing protein</fullName>
    </submittedName>
</protein>
<dbReference type="KEGG" id="pspc:Strain318_000102"/>
<dbReference type="Pfam" id="PF13628">
    <property type="entry name" value="DUF4142"/>
    <property type="match status" value="1"/>
</dbReference>
<organism evidence="4 5">
    <name type="scientific">Pseudogemmatithrix spongiicola</name>
    <dbReference type="NCBI Taxonomy" id="3062599"/>
    <lineage>
        <taxon>Bacteria</taxon>
        <taxon>Pseudomonadati</taxon>
        <taxon>Gemmatimonadota</taxon>
        <taxon>Gemmatimonadia</taxon>
        <taxon>Gemmatimonadales</taxon>
        <taxon>Gemmatimonadaceae</taxon>
        <taxon>Pseudogemmatithrix</taxon>
    </lineage>
</organism>
<evidence type="ECO:0000313" key="4">
    <source>
        <dbReference type="EMBL" id="WKW13779.1"/>
    </source>
</evidence>
<feature type="domain" description="DUF4142" evidence="2">
    <location>
        <begin position="30"/>
        <end position="171"/>
    </location>
</feature>
<keyword evidence="5" id="KW-1185">Reference proteome</keyword>
<gene>
    <name evidence="3" type="ORF">Strain138_000102</name>
    <name evidence="4" type="ORF">Strain318_000102</name>
</gene>
<sequence length="178" mass="18758">MIQRLLVATAVVAVAACARPAAEAPAPTISDANIAAIVVTANTIDIQYADLALAKSQHAEVRSFAEMVKKDHQSVNEAAGALVTRLGVTPEMNGVAFDLRDDAETKRLTLRDLEGVAFDSAYAANEITYHTTVLGAIDNALIPSAQNAELKALLVAVRPAVAAHLDHARELAAKVARR</sequence>
<accession>A0AA49JRW4</accession>
<name>A0AA49JXB6_9BACT</name>
<accession>A0AA49JXB6</accession>
<feature type="chain" id="PRO_5041233940" evidence="1">
    <location>
        <begin position="24"/>
        <end position="178"/>
    </location>
</feature>
<keyword evidence="1" id="KW-0732">Signal</keyword>
<evidence type="ECO:0000256" key="1">
    <source>
        <dbReference type="SAM" id="SignalP"/>
    </source>
</evidence>
<evidence type="ECO:0000313" key="5">
    <source>
        <dbReference type="Proteomes" id="UP001229955"/>
    </source>
</evidence>
<dbReference type="InterPro" id="IPR025419">
    <property type="entry name" value="DUF4142"/>
</dbReference>
<reference evidence="4" key="1">
    <citation type="submission" date="2023-07" db="EMBL/GenBank/DDBJ databases">
        <authorList>
            <person name="Haufschild T."/>
            <person name="Kallscheuer N."/>
            <person name="Hammer J."/>
            <person name="Kohn T."/>
            <person name="Kabuu M."/>
            <person name="Jogler M."/>
            <person name="Wohfarth N."/>
            <person name="Heuer A."/>
            <person name="Rohde M."/>
            <person name="van Teeseling M.C.F."/>
            <person name="Jogler C."/>
        </authorList>
    </citation>
    <scope>NUCLEOTIDE SEQUENCE</scope>
    <source>
        <strain evidence="3">Strain 138</strain>
        <strain evidence="4">Strain 318</strain>
    </source>
</reference>
<dbReference type="AlphaFoldDB" id="A0AA49JXB6"/>
<dbReference type="EMBL" id="CP130612">
    <property type="protein sequence ID" value="WKW10870.1"/>
    <property type="molecule type" value="Genomic_DNA"/>
</dbReference>